<keyword evidence="2" id="KW-1185">Reference proteome</keyword>
<dbReference type="Proteomes" id="UP001243846">
    <property type="component" value="Unassembled WGS sequence"/>
</dbReference>
<gene>
    <name evidence="1" type="ORF">QWZ10_08085</name>
</gene>
<comment type="caution">
    <text evidence="1">The sequence shown here is derived from an EMBL/GenBank/DDBJ whole genome shotgun (WGS) entry which is preliminary data.</text>
</comment>
<dbReference type="EMBL" id="JAUFRC010000001">
    <property type="protein sequence ID" value="MDN3711796.1"/>
    <property type="molecule type" value="Genomic_DNA"/>
</dbReference>
<accession>A0ABT8D692</accession>
<reference evidence="2" key="1">
    <citation type="journal article" date="2019" name="Int. J. Syst. Evol. Microbiol.">
        <title>The Global Catalogue of Microorganisms (GCM) 10K type strain sequencing project: providing services to taxonomists for standard genome sequencing and annotation.</title>
        <authorList>
            <consortium name="The Broad Institute Genomics Platform"/>
            <consortium name="The Broad Institute Genome Sequencing Center for Infectious Disease"/>
            <person name="Wu L."/>
            <person name="Ma J."/>
        </authorList>
    </citation>
    <scope>NUCLEOTIDE SEQUENCE [LARGE SCALE GENOMIC DNA]</scope>
    <source>
        <strain evidence="2">CECT 8482</strain>
    </source>
</reference>
<protein>
    <recommendedName>
        <fullName evidence="3">MBL fold metallo-hydrolase</fullName>
    </recommendedName>
</protein>
<name>A0ABT8D692_9RHOB</name>
<evidence type="ECO:0000313" key="1">
    <source>
        <dbReference type="EMBL" id="MDN3711796.1"/>
    </source>
</evidence>
<sequence length="46" mass="4845">MGKIHGGTMGRSESAMPEFGAILDGKTVLFDAGDGIETPPRGAWWP</sequence>
<organism evidence="1 2">
    <name type="scientific">Paracoccus cavernae</name>
    <dbReference type="NCBI Taxonomy" id="1571207"/>
    <lineage>
        <taxon>Bacteria</taxon>
        <taxon>Pseudomonadati</taxon>
        <taxon>Pseudomonadota</taxon>
        <taxon>Alphaproteobacteria</taxon>
        <taxon>Rhodobacterales</taxon>
        <taxon>Paracoccaceae</taxon>
        <taxon>Paracoccus</taxon>
    </lineage>
</organism>
<proteinExistence type="predicted"/>
<evidence type="ECO:0008006" key="3">
    <source>
        <dbReference type="Google" id="ProtNLM"/>
    </source>
</evidence>
<evidence type="ECO:0000313" key="2">
    <source>
        <dbReference type="Proteomes" id="UP001243846"/>
    </source>
</evidence>